<dbReference type="InterPro" id="IPR010255">
    <property type="entry name" value="Haem_peroxidase_sf"/>
</dbReference>
<comment type="caution">
    <text evidence="1">The sequence shown here is derived from an EMBL/GenBank/DDBJ whole genome shotgun (WGS) entry which is preliminary data.</text>
</comment>
<name>A0A6B2NNR2_9RHOB</name>
<dbReference type="InterPro" id="IPR037120">
    <property type="entry name" value="Haem_peroxidase_sf_animal"/>
</dbReference>
<dbReference type="GO" id="GO:0020037">
    <property type="term" value="F:heme binding"/>
    <property type="evidence" value="ECO:0007669"/>
    <property type="project" value="InterPro"/>
</dbReference>
<accession>A0A6B2NNR2</accession>
<dbReference type="GO" id="GO:0006979">
    <property type="term" value="P:response to oxidative stress"/>
    <property type="evidence" value="ECO:0007669"/>
    <property type="project" value="InterPro"/>
</dbReference>
<gene>
    <name evidence="1" type="ORF">G0P99_04190</name>
</gene>
<dbReference type="Gene3D" id="1.10.640.10">
    <property type="entry name" value="Haem peroxidase domain superfamily, animal type"/>
    <property type="match status" value="1"/>
</dbReference>
<organism evidence="1">
    <name type="scientific">Ruegeria sp. PrR005</name>
    <dbReference type="NCBI Taxonomy" id="2706882"/>
    <lineage>
        <taxon>Bacteria</taxon>
        <taxon>Pseudomonadati</taxon>
        <taxon>Pseudomonadota</taxon>
        <taxon>Alphaproteobacteria</taxon>
        <taxon>Rhodobacterales</taxon>
        <taxon>Roseobacteraceae</taxon>
        <taxon>Ruegeria</taxon>
    </lineage>
</organism>
<dbReference type="InterPro" id="IPR019791">
    <property type="entry name" value="Haem_peroxidase_animal"/>
</dbReference>
<evidence type="ECO:0008006" key="2">
    <source>
        <dbReference type="Google" id="ProtNLM"/>
    </source>
</evidence>
<reference evidence="1" key="1">
    <citation type="submission" date="2020-02" db="EMBL/GenBank/DDBJ databases">
        <title>Delineation of the pyrene-degrading pathway in Roseobacter clade bacteria by genomic analysis.</title>
        <authorList>
            <person name="Zhou H."/>
            <person name="Wang H."/>
        </authorList>
    </citation>
    <scope>NUCLEOTIDE SEQUENCE</scope>
    <source>
        <strain evidence="1">PrR005</strain>
    </source>
</reference>
<dbReference type="EMBL" id="JAAGOX010000006">
    <property type="protein sequence ID" value="NDW44149.1"/>
    <property type="molecule type" value="Genomic_DNA"/>
</dbReference>
<dbReference type="AlphaFoldDB" id="A0A6B2NNR2"/>
<dbReference type="RefSeq" id="WP_164128031.1">
    <property type="nucleotide sequence ID" value="NZ_JAAGOX010000006.1"/>
</dbReference>
<sequence>MLWIKCLIDAAICGALCENRPTGGRMPGLHGGGVRYISEDVKIPYVQKGQRIFNAAEPGDGIFPAQLKLQLESDAAWRAREADGPALLLDLSSPGAQALPRDAEGAPDVDQVMFYQQIMPAIAPPGPTPGVLRRVADRLTRSARPGDLVSGKPVLPAAYTYFGQFLAHDLSHMTWNATINGWENAQNLHAFDLGSLFGLRVAETALNSVAHAGHDTWIGLDSGSRAADLPRSGADGTAVCTDRRSDSNLGLAQMTVLLMRFHQRAATQAGLSVTSTDQAKSLTRRHVQAVVLTDYLKRLIPDHVYNDVLDHGRKIVATDAAAPFEIPIEFAAACFRIGHSMVRSDYVPWLPDDVLPGFMKRDVSFEDLLDFTKDGGKLAGGHLPRNYVQVWRHMAGDPQTPAGEAVAAACIDTWIANDLSYVPRRFFEPRANENLPNSLNLARRTLELGVKLGLPSGQTLYDHIAGAGIAMARIKADVRTFLFDRQSRFGALYTDTTLCTQTPLWLYSLIEAELEPSPCLGEVAGRVVMETFHAAIQRSGDSILNPAPTGARILFSRELNTQQGPQNEFSMADLIAVAAMPDQ</sequence>
<dbReference type="GO" id="GO:0004601">
    <property type="term" value="F:peroxidase activity"/>
    <property type="evidence" value="ECO:0007669"/>
    <property type="project" value="InterPro"/>
</dbReference>
<proteinExistence type="predicted"/>
<dbReference type="Pfam" id="PF03098">
    <property type="entry name" value="An_peroxidase"/>
    <property type="match status" value="1"/>
</dbReference>
<evidence type="ECO:0000313" key="1">
    <source>
        <dbReference type="EMBL" id="NDW44149.1"/>
    </source>
</evidence>
<protein>
    <recommendedName>
        <fullName evidence="2">Peroxidase</fullName>
    </recommendedName>
</protein>
<dbReference type="SUPFAM" id="SSF48113">
    <property type="entry name" value="Heme-dependent peroxidases"/>
    <property type="match status" value="1"/>
</dbReference>